<dbReference type="Pfam" id="PF01983">
    <property type="entry name" value="CofC"/>
    <property type="match status" value="1"/>
</dbReference>
<reference evidence="5" key="1">
    <citation type="submission" date="2018-05" db="EMBL/GenBank/DDBJ databases">
        <authorList>
            <person name="Lanie J.A."/>
            <person name="Ng W.-L."/>
            <person name="Kazmierczak K.M."/>
            <person name="Andrzejewski T.M."/>
            <person name="Davidsen T.M."/>
            <person name="Wayne K.J."/>
            <person name="Tettelin H."/>
            <person name="Glass J.I."/>
            <person name="Rusch D."/>
            <person name="Podicherti R."/>
            <person name="Tsui H.-C.T."/>
            <person name="Winkler M.E."/>
        </authorList>
    </citation>
    <scope>NUCLEOTIDE SEQUENCE</scope>
</reference>
<evidence type="ECO:0000313" key="5">
    <source>
        <dbReference type="EMBL" id="SVC40841.1"/>
    </source>
</evidence>
<dbReference type="GO" id="GO:0043814">
    <property type="term" value="F:phospholactate guanylyltransferase activity"/>
    <property type="evidence" value="ECO:0007669"/>
    <property type="project" value="InterPro"/>
</dbReference>
<protein>
    <recommendedName>
        <fullName evidence="6">2-phospho-L-lactate guanylyltransferase</fullName>
    </recommendedName>
</protein>
<dbReference type="SUPFAM" id="SSF53448">
    <property type="entry name" value="Nucleotide-diphospho-sugar transferases"/>
    <property type="match status" value="1"/>
</dbReference>
<dbReference type="PANTHER" id="PTHR40392:SF1">
    <property type="entry name" value="2-PHOSPHO-L-LACTATE GUANYLYLTRANSFERASE"/>
    <property type="match status" value="1"/>
</dbReference>
<dbReference type="GO" id="GO:0005525">
    <property type="term" value="F:GTP binding"/>
    <property type="evidence" value="ECO:0007669"/>
    <property type="project" value="UniProtKB-KW"/>
</dbReference>
<name>A0A382M112_9ZZZZ</name>
<evidence type="ECO:0000256" key="4">
    <source>
        <dbReference type="ARBA" id="ARBA00023134"/>
    </source>
</evidence>
<dbReference type="AlphaFoldDB" id="A0A382M112"/>
<dbReference type="InterPro" id="IPR029044">
    <property type="entry name" value="Nucleotide-diphossugar_trans"/>
</dbReference>
<dbReference type="InterPro" id="IPR002835">
    <property type="entry name" value="CofC"/>
</dbReference>
<feature type="non-terminal residue" evidence="5">
    <location>
        <position position="123"/>
    </location>
</feature>
<gene>
    <name evidence="5" type="ORF">METZ01_LOCUS293695</name>
</gene>
<organism evidence="5">
    <name type="scientific">marine metagenome</name>
    <dbReference type="NCBI Taxonomy" id="408172"/>
    <lineage>
        <taxon>unclassified sequences</taxon>
        <taxon>metagenomes</taxon>
        <taxon>ecological metagenomes</taxon>
    </lineage>
</organism>
<keyword evidence="4" id="KW-0342">GTP-binding</keyword>
<keyword evidence="3" id="KW-0547">Nucleotide-binding</keyword>
<keyword evidence="1" id="KW-0808">Transferase</keyword>
<evidence type="ECO:0008006" key="6">
    <source>
        <dbReference type="Google" id="ProtNLM"/>
    </source>
</evidence>
<evidence type="ECO:0000256" key="2">
    <source>
        <dbReference type="ARBA" id="ARBA00022695"/>
    </source>
</evidence>
<dbReference type="PANTHER" id="PTHR40392">
    <property type="entry name" value="2-PHOSPHO-L-LACTATE GUANYLYLTRANSFERASE"/>
    <property type="match status" value="1"/>
</dbReference>
<sequence>MFESVGVLIPVKAFADAKGRLAGAVDPGVRADLARAMATTVVAAAAPLPVTVVCDDEGVASWARSVGAGVVQVDGPGLNRAVEVGVAALRAEGIERVVVAHADLPRASRLDHCATTEGVTLVP</sequence>
<evidence type="ECO:0000256" key="1">
    <source>
        <dbReference type="ARBA" id="ARBA00022679"/>
    </source>
</evidence>
<evidence type="ECO:0000256" key="3">
    <source>
        <dbReference type="ARBA" id="ARBA00022741"/>
    </source>
</evidence>
<accession>A0A382M112</accession>
<dbReference type="Gene3D" id="3.90.550.10">
    <property type="entry name" value="Spore Coat Polysaccharide Biosynthesis Protein SpsA, Chain A"/>
    <property type="match status" value="1"/>
</dbReference>
<dbReference type="EMBL" id="UINC01089605">
    <property type="protein sequence ID" value="SVC40841.1"/>
    <property type="molecule type" value="Genomic_DNA"/>
</dbReference>
<keyword evidence="2" id="KW-0548">Nucleotidyltransferase</keyword>
<proteinExistence type="predicted"/>